<evidence type="ECO:0000259" key="2">
    <source>
        <dbReference type="Pfam" id="PF24595"/>
    </source>
</evidence>
<evidence type="ECO:0000313" key="3">
    <source>
        <dbReference type="EMBL" id="MDO7875151.1"/>
    </source>
</evidence>
<dbReference type="InterPro" id="IPR055353">
    <property type="entry name" value="DUF7619"/>
</dbReference>
<comment type="caution">
    <text evidence="3">The sequence shown here is derived from an EMBL/GenBank/DDBJ whole genome shotgun (WGS) entry which is preliminary data.</text>
</comment>
<protein>
    <submittedName>
        <fullName evidence="3">T9SS type A sorting domain-containing protein</fullName>
    </submittedName>
</protein>
<evidence type="ECO:0000259" key="1">
    <source>
        <dbReference type="Pfam" id="PF18962"/>
    </source>
</evidence>
<dbReference type="Pfam" id="PF24595">
    <property type="entry name" value="DUF7619"/>
    <property type="match status" value="1"/>
</dbReference>
<keyword evidence="4" id="KW-1185">Reference proteome</keyword>
<dbReference type="NCBIfam" id="TIGR04183">
    <property type="entry name" value="Por_Secre_tail"/>
    <property type="match status" value="1"/>
</dbReference>
<reference evidence="3" key="1">
    <citation type="submission" date="2023-07" db="EMBL/GenBank/DDBJ databases">
        <authorList>
            <person name="Kim M.K."/>
        </authorList>
    </citation>
    <scope>NUCLEOTIDE SEQUENCE</scope>
    <source>
        <strain evidence="3">ASUV-10-1</strain>
    </source>
</reference>
<accession>A0ABT9BA60</accession>
<evidence type="ECO:0000313" key="4">
    <source>
        <dbReference type="Proteomes" id="UP001176429"/>
    </source>
</evidence>
<name>A0ABT9BA60_9BACT</name>
<dbReference type="InterPro" id="IPR026444">
    <property type="entry name" value="Secre_tail"/>
</dbReference>
<sequence>MKIVRNLLLLVGLLLGWQHLASAQVFEWARLAHNLGSNGSIGQGSTTDPAGNTYVGIGFKDSARVGGQTLAIPNGSNLGGGSLHIVKYDSTGQVAWIKRLTNMRLPFGIFHSLEADPVNGGFFLIGDMRGGATWGGAAVPGAAGLSTTYTSFYGKCDASGNLLWTRPVGFQIYSSPTLTVDGLGNCYLANQVTSTTLPATVGGMPIDSTERFVLGNNASGTGEWVRRLRATPLPPPTQPYAPRCPSGINHLKLGPQAAGGCLLFGSFNEALYFGAPGTPPVLPSRTALHSFDDFIASVSPSGVLTWIRPGRGGSTATNPAPNVEAAAADLAGNYYVAGCTVQQASTGYQQSFTSAAKYGPTGNLLWVTTQPTQTFLSGSPVYITNYATELVVDRDGELTMLVTSDLRPVLTPATIGSFTLTDEYSLVHLNAAGVPQWTAASRSAGDAFPQTTTSYSDPAGLGLDGRGNVYYTTSAGSTSPNNISPNGNGLTPPTYLLGQLTQVGAGISVARIGTKHNTVRGRLYLDANGNGVQDGSEGAFPRTMVLQAVQATQARLGSFDTTGVFNVYVGPGAYTLAAPVAPLHYTLTQPTSGPYTGSFSGYGNVDTNRNFGFTPVANQTDLRATLVAYGAARPGFDGRQRLTLDNVGTSTIPAGTATITLDGQVTFIGSYPSTTTTGRVVRWNYPAIPPLSRRTLDVSFNIPAGTALGTSLAFAASAPVAADVLPTDNSSATAQTVTGSFDPNDIAVSYERLSPTDVAAQLPLDYTIRFQNMGTDTAFTVVVTDTLDFRKLDLTTLELLAESHPCTWSISGAGSLVLRFLNIHLPYKAQNELGSQGFVRFRVLPKTTLNLGDLVLNKADIFFDYNAPVRTNTAQTAVLLPTALTADARTTAFAAYPNPAHSSLTVAAELRTAGTVQLTLLDALGRPVQQQRLAAAAGALRHTLAVSSLRPGIYVLRLTLPDGSSTSQRLAVE</sequence>
<dbReference type="RefSeq" id="WP_305006469.1">
    <property type="nucleotide sequence ID" value="NZ_JAUQSY010000006.1"/>
</dbReference>
<feature type="domain" description="Secretion system C-terminal sorting" evidence="1">
    <location>
        <begin position="896"/>
        <end position="970"/>
    </location>
</feature>
<dbReference type="Proteomes" id="UP001176429">
    <property type="component" value="Unassembled WGS sequence"/>
</dbReference>
<proteinExistence type="predicted"/>
<dbReference type="Pfam" id="PF18962">
    <property type="entry name" value="Por_Secre_tail"/>
    <property type="match status" value="1"/>
</dbReference>
<organism evidence="3 4">
    <name type="scientific">Hymenobacter aranciens</name>
    <dbReference type="NCBI Taxonomy" id="3063996"/>
    <lineage>
        <taxon>Bacteria</taxon>
        <taxon>Pseudomonadati</taxon>
        <taxon>Bacteroidota</taxon>
        <taxon>Cytophagia</taxon>
        <taxon>Cytophagales</taxon>
        <taxon>Hymenobacteraceae</taxon>
        <taxon>Hymenobacter</taxon>
    </lineage>
</organism>
<feature type="domain" description="DUF7619" evidence="2">
    <location>
        <begin position="742"/>
        <end position="876"/>
    </location>
</feature>
<gene>
    <name evidence="3" type="ORF">Q5H93_10445</name>
</gene>
<dbReference type="EMBL" id="JAUQSY010000006">
    <property type="protein sequence ID" value="MDO7875151.1"/>
    <property type="molecule type" value="Genomic_DNA"/>
</dbReference>